<feature type="region of interest" description="Disordered" evidence="1">
    <location>
        <begin position="1"/>
        <end position="25"/>
    </location>
</feature>
<evidence type="ECO:0000313" key="2">
    <source>
        <dbReference type="EMBL" id="EPQ19429.1"/>
    </source>
</evidence>
<evidence type="ECO:0000256" key="1">
    <source>
        <dbReference type="SAM" id="MobiDB-lite"/>
    </source>
</evidence>
<reference evidence="2 3" key="1">
    <citation type="journal article" date="2013" name="Nat. Commun.">
        <title>Genome analysis reveals insights into physiology and longevity of the Brandt's bat Myotis brandtii.</title>
        <authorList>
            <person name="Seim I."/>
            <person name="Fang X."/>
            <person name="Xiong Z."/>
            <person name="Lobanov A.V."/>
            <person name="Huang Z."/>
            <person name="Ma S."/>
            <person name="Feng Y."/>
            <person name="Turanov A.A."/>
            <person name="Zhu Y."/>
            <person name="Lenz T.L."/>
            <person name="Gerashchenko M.V."/>
            <person name="Fan D."/>
            <person name="Hee Yim S."/>
            <person name="Yao X."/>
            <person name="Jordan D."/>
            <person name="Xiong Y."/>
            <person name="Ma Y."/>
            <person name="Lyapunov A.N."/>
            <person name="Chen G."/>
            <person name="Kulakova O.I."/>
            <person name="Sun Y."/>
            <person name="Lee S.G."/>
            <person name="Bronson R.T."/>
            <person name="Moskalev A.A."/>
            <person name="Sunyaev S.R."/>
            <person name="Zhang G."/>
            <person name="Krogh A."/>
            <person name="Wang J."/>
            <person name="Gladyshev V.N."/>
        </authorList>
    </citation>
    <scope>NUCLEOTIDE SEQUENCE [LARGE SCALE GENOMIC DNA]</scope>
</reference>
<dbReference type="EMBL" id="KE164678">
    <property type="protein sequence ID" value="EPQ19429.1"/>
    <property type="molecule type" value="Genomic_DNA"/>
</dbReference>
<dbReference type="Proteomes" id="UP000052978">
    <property type="component" value="Unassembled WGS sequence"/>
</dbReference>
<evidence type="ECO:0000313" key="3">
    <source>
        <dbReference type="Proteomes" id="UP000052978"/>
    </source>
</evidence>
<proteinExistence type="predicted"/>
<dbReference type="SUPFAM" id="SSF48726">
    <property type="entry name" value="Immunoglobulin"/>
    <property type="match status" value="1"/>
</dbReference>
<dbReference type="AlphaFoldDB" id="S7NNZ1"/>
<dbReference type="eggNOG" id="ENOG502S4P8">
    <property type="taxonomic scope" value="Eukaryota"/>
</dbReference>
<accession>S7NNZ1</accession>
<organism evidence="2 3">
    <name type="scientific">Myotis brandtii</name>
    <name type="common">Brandt's bat</name>
    <dbReference type="NCBI Taxonomy" id="109478"/>
    <lineage>
        <taxon>Eukaryota</taxon>
        <taxon>Metazoa</taxon>
        <taxon>Chordata</taxon>
        <taxon>Craniata</taxon>
        <taxon>Vertebrata</taxon>
        <taxon>Euteleostomi</taxon>
        <taxon>Mammalia</taxon>
        <taxon>Eutheria</taxon>
        <taxon>Laurasiatheria</taxon>
        <taxon>Chiroptera</taxon>
        <taxon>Yangochiroptera</taxon>
        <taxon>Vespertilionidae</taxon>
        <taxon>Myotis</taxon>
    </lineage>
</organism>
<dbReference type="InterPro" id="IPR013783">
    <property type="entry name" value="Ig-like_fold"/>
</dbReference>
<dbReference type="Gene3D" id="2.60.40.10">
    <property type="entry name" value="Immunoglobulins"/>
    <property type="match status" value="1"/>
</dbReference>
<name>S7NNZ1_MYOBR</name>
<dbReference type="InterPro" id="IPR050150">
    <property type="entry name" value="IgV_Light_Chain"/>
</dbReference>
<dbReference type="PANTHER" id="PTHR23267">
    <property type="entry name" value="IMMUNOGLOBULIN LIGHT CHAIN"/>
    <property type="match status" value="1"/>
</dbReference>
<keyword evidence="3" id="KW-1185">Reference proteome</keyword>
<sequence>MYIHSNGSHTKGDGIPDRFSGSSSGADRYLTISNLQSEDEAEYICGLAYNTGGKFAGFHSDTDKGEVGLKPPSLCLLLPGTRGTCCLSLSWVLRC</sequence>
<dbReference type="InterPro" id="IPR036179">
    <property type="entry name" value="Ig-like_dom_sf"/>
</dbReference>
<protein>
    <submittedName>
        <fullName evidence="2">Ig kappa chain V-IV region B17</fullName>
    </submittedName>
</protein>
<gene>
    <name evidence="2" type="ORF">D623_10001061</name>
</gene>